<dbReference type="SUPFAM" id="SSF55186">
    <property type="entry name" value="ThrRS/AlaRS common domain"/>
    <property type="match status" value="1"/>
</dbReference>
<dbReference type="InterPro" id="IPR018162">
    <property type="entry name" value="Ala-tRNA-ligase_IIc_anticod-bd"/>
</dbReference>
<keyword evidence="4 11" id="KW-0479">Metal-binding</keyword>
<dbReference type="Proteomes" id="UP000789803">
    <property type="component" value="Unassembled WGS sequence"/>
</dbReference>
<dbReference type="SUPFAM" id="SSF50447">
    <property type="entry name" value="Translation proteins"/>
    <property type="match status" value="1"/>
</dbReference>
<comment type="domain">
    <text evidence="11">Consists of three domains; the N-terminal catalytic domain, the editing domain and the C-terminal C-Ala domain. The editing domain removes incorrectly charged amino acids, while the C-Ala domain, along with tRNA(Ala), serves as a bridge to cooperatively bring together the editing and aminoacylation centers thus stimulating deacylation of misacylated tRNAs.</text>
</comment>
<dbReference type="Gene3D" id="3.10.310.40">
    <property type="match status" value="1"/>
</dbReference>
<dbReference type="InterPro" id="IPR018164">
    <property type="entry name" value="Ala-tRNA-synth_IIc_N"/>
</dbReference>
<comment type="similarity">
    <text evidence="1 11">Belongs to the class-II aminoacyl-tRNA synthetase family.</text>
</comment>
<keyword evidence="3 11" id="KW-0436">Ligase</keyword>
<accession>A0ABM8Q472</accession>
<dbReference type="InterPro" id="IPR002318">
    <property type="entry name" value="Ala-tRNA-lgiase_IIc"/>
</dbReference>
<dbReference type="NCBIfam" id="TIGR00344">
    <property type="entry name" value="alaS"/>
    <property type="match status" value="1"/>
</dbReference>
<dbReference type="Pfam" id="PF02272">
    <property type="entry name" value="DHHA1"/>
    <property type="match status" value="1"/>
</dbReference>
<dbReference type="Gene3D" id="2.40.30.130">
    <property type="match status" value="1"/>
</dbReference>
<feature type="binding site" evidence="11">
    <location>
        <position position="556"/>
    </location>
    <ligand>
        <name>Zn(2+)</name>
        <dbReference type="ChEBI" id="CHEBI:29105"/>
    </ligand>
</feature>
<dbReference type="InterPro" id="IPR023033">
    <property type="entry name" value="Ala_tRNA_ligase_euk/bac"/>
</dbReference>
<evidence type="ECO:0000256" key="7">
    <source>
        <dbReference type="ARBA" id="ARBA00022840"/>
    </source>
</evidence>
<dbReference type="RefSeq" id="WP_229932280.1">
    <property type="nucleotide sequence ID" value="NZ_CAJHOF010000003.1"/>
</dbReference>
<organism evidence="13 14">
    <name type="scientific">Campylobacter majalis</name>
    <dbReference type="NCBI Taxonomy" id="2790656"/>
    <lineage>
        <taxon>Bacteria</taxon>
        <taxon>Pseudomonadati</taxon>
        <taxon>Campylobacterota</taxon>
        <taxon>Epsilonproteobacteria</taxon>
        <taxon>Campylobacterales</taxon>
        <taxon>Campylobacteraceae</taxon>
        <taxon>Campylobacter</taxon>
    </lineage>
</organism>
<dbReference type="SUPFAM" id="SSF101353">
    <property type="entry name" value="Putative anticodon-binding domain of alanyl-tRNA synthetase (AlaRS)"/>
    <property type="match status" value="1"/>
</dbReference>
<keyword evidence="11" id="KW-0963">Cytoplasm</keyword>
<evidence type="ECO:0000313" key="13">
    <source>
        <dbReference type="EMBL" id="CAD7287579.1"/>
    </source>
</evidence>
<dbReference type="EMBL" id="CAJHOF010000003">
    <property type="protein sequence ID" value="CAD7287579.1"/>
    <property type="molecule type" value="Genomic_DNA"/>
</dbReference>
<keyword evidence="14" id="KW-1185">Reference proteome</keyword>
<keyword evidence="2 11" id="KW-0820">tRNA-binding</keyword>
<reference evidence="13 14" key="1">
    <citation type="submission" date="2020-11" db="EMBL/GenBank/DDBJ databases">
        <authorList>
            <person name="Peeters C."/>
        </authorList>
    </citation>
    <scope>NUCLEOTIDE SEQUENCE [LARGE SCALE GENOMIC DNA]</scope>
    <source>
        <strain evidence="13 14">LMG 7974</strain>
    </source>
</reference>
<feature type="binding site" evidence="11">
    <location>
        <position position="560"/>
    </location>
    <ligand>
        <name>Zn(2+)</name>
        <dbReference type="ChEBI" id="CHEBI:29105"/>
    </ligand>
</feature>
<dbReference type="InterPro" id="IPR045864">
    <property type="entry name" value="aa-tRNA-synth_II/BPL/LPL"/>
</dbReference>
<evidence type="ECO:0000256" key="6">
    <source>
        <dbReference type="ARBA" id="ARBA00022833"/>
    </source>
</evidence>
<evidence type="ECO:0000256" key="3">
    <source>
        <dbReference type="ARBA" id="ARBA00022598"/>
    </source>
</evidence>
<dbReference type="Gene3D" id="3.30.930.10">
    <property type="entry name" value="Bira Bifunctional Protein, Domain 2"/>
    <property type="match status" value="1"/>
</dbReference>
<dbReference type="CDD" id="cd00673">
    <property type="entry name" value="AlaRS_core"/>
    <property type="match status" value="1"/>
</dbReference>
<comment type="catalytic activity">
    <reaction evidence="11">
        <text>tRNA(Ala) + L-alanine + ATP = L-alanyl-tRNA(Ala) + AMP + diphosphate</text>
        <dbReference type="Rhea" id="RHEA:12540"/>
        <dbReference type="Rhea" id="RHEA-COMP:9657"/>
        <dbReference type="Rhea" id="RHEA-COMP:9923"/>
        <dbReference type="ChEBI" id="CHEBI:30616"/>
        <dbReference type="ChEBI" id="CHEBI:33019"/>
        <dbReference type="ChEBI" id="CHEBI:57972"/>
        <dbReference type="ChEBI" id="CHEBI:78442"/>
        <dbReference type="ChEBI" id="CHEBI:78497"/>
        <dbReference type="ChEBI" id="CHEBI:456215"/>
        <dbReference type="EC" id="6.1.1.7"/>
    </reaction>
</comment>
<keyword evidence="8 11" id="KW-0694">RNA-binding</keyword>
<feature type="binding site" evidence="11">
    <location>
        <position position="658"/>
    </location>
    <ligand>
        <name>Zn(2+)</name>
        <dbReference type="ChEBI" id="CHEBI:29105"/>
    </ligand>
</feature>
<evidence type="ECO:0000259" key="12">
    <source>
        <dbReference type="PROSITE" id="PS50860"/>
    </source>
</evidence>
<dbReference type="Gene3D" id="3.30.54.20">
    <property type="match status" value="1"/>
</dbReference>
<dbReference type="InterPro" id="IPR018165">
    <property type="entry name" value="Ala-tRNA-synth_IIc_core"/>
</dbReference>
<evidence type="ECO:0000256" key="2">
    <source>
        <dbReference type="ARBA" id="ARBA00022555"/>
    </source>
</evidence>
<dbReference type="InterPro" id="IPR012947">
    <property type="entry name" value="tRNA_SAD"/>
</dbReference>
<keyword evidence="5 11" id="KW-0547">Nucleotide-binding</keyword>
<gene>
    <name evidence="11 13" type="primary">alaS</name>
    <name evidence="13" type="ORF">LMG7974_00458</name>
</gene>
<dbReference type="SUPFAM" id="SSF55681">
    <property type="entry name" value="Class II aaRS and biotin synthetases"/>
    <property type="match status" value="1"/>
</dbReference>
<dbReference type="Gene3D" id="3.30.980.10">
    <property type="entry name" value="Threonyl-trna Synthetase, Chain A, domain 2"/>
    <property type="match status" value="1"/>
</dbReference>
<comment type="function">
    <text evidence="11">Catalyzes the attachment of alanine to tRNA(Ala) in a two-step reaction: alanine is first activated by ATP to form Ala-AMP and then transferred to the acceptor end of tRNA(Ala). Also edits incorrectly charged Ser-tRNA(Ala) and Gly-tRNA(Ala) via its editing domain.</text>
</comment>
<dbReference type="Pfam" id="PF01411">
    <property type="entry name" value="tRNA-synt_2c"/>
    <property type="match status" value="1"/>
</dbReference>
<dbReference type="InterPro" id="IPR009000">
    <property type="entry name" value="Transl_B-barrel_sf"/>
</dbReference>
<evidence type="ECO:0000256" key="8">
    <source>
        <dbReference type="ARBA" id="ARBA00022884"/>
    </source>
</evidence>
<feature type="domain" description="Alanyl-transfer RNA synthetases family profile" evidence="12">
    <location>
        <begin position="7"/>
        <end position="701"/>
    </location>
</feature>
<name>A0ABM8Q472_9BACT</name>
<dbReference type="InterPro" id="IPR018163">
    <property type="entry name" value="Thr/Ala-tRNA-synth_IIc_edit"/>
</dbReference>
<evidence type="ECO:0000256" key="11">
    <source>
        <dbReference type="HAMAP-Rule" id="MF_00036"/>
    </source>
</evidence>
<keyword evidence="10 11" id="KW-0030">Aminoacyl-tRNA synthetase</keyword>
<feature type="binding site" evidence="11">
    <location>
        <position position="662"/>
    </location>
    <ligand>
        <name>Zn(2+)</name>
        <dbReference type="ChEBI" id="CHEBI:29105"/>
    </ligand>
</feature>
<dbReference type="HAMAP" id="MF_00036_B">
    <property type="entry name" value="Ala_tRNA_synth_B"/>
    <property type="match status" value="1"/>
</dbReference>
<dbReference type="PANTHER" id="PTHR11777:SF9">
    <property type="entry name" value="ALANINE--TRNA LIGASE, CYTOPLASMIC"/>
    <property type="match status" value="1"/>
</dbReference>
<sequence length="853" mass="94517">MQNKNLDVRKAYLEFFASKGHEVIASAPLVPNDATLLFTNAGMVPFKSIFTGEVPRPTPPIRTSCQTCIRAGGKHNDLDNVGYTARHHTFFEMLGNFSFGEYFKTDAIAYAWEFVTEILKLPKDRLYVTVHENDDEAFKIWEKHIAKERIYRFGDKDNFWAMGDTGPCGPCSEIFYDQGAENFTSDEDYMGGDGDRFLEIWNLVFMQYERSADGTMSPLPKPSIDTGMGLERVSAIMQGKFSNYDSDLFMPYIDAVAKLCGKAYEYESGASYRVISDHIRSVTFLLAQGTTFDKEGRGYVLRRILRRAVRHGYLLGIKEPFMHKLVDVVVAQMGSHYTYLNDKKETIKEQIRLEEERFFATISSGLELFNAELANTKEIFSGEVAFKLYDTYGFPLDLTADMLRDKNLRVDEARFDELMAEQKARAKAAWKGSGDKSAKGDFKELLEEYGENEFIGYESLESKSKILALLDSEYKRTQSLKANERGWVMLDKTPFYAESGGQCGDSGEIVGVAHVFDTQKFHGLNLSFIETDKELKVGDVVSVKVSNERSEIARHHSATHLLHAALRKILGSHVTQAGSSVEATKLRFDFSHPKAVSAEELDKIESFVNNAIANGAAAKTEIMSIDDAKNSGAIALFGEKYDENVRVLSFGDVSKELCGGTHVKNINEIGSFFIVKESGVSAGVRRIEAICSASALNFAKNLRLELDEIKTELKSVEPLTAIAKLKDEIRSLKERVKNAASSQNLDFTSVGATKICVANTKNGDIKTMIDGFKNQHESAAIMLIQVDEGGKISLAAGVKNASIKAGEWVKMVAQILGGNGGGKDDFATAGGKNVAEIENALKAALEFAKEKLA</sequence>
<dbReference type="SMART" id="SM00863">
    <property type="entry name" value="tRNA_SAD"/>
    <property type="match status" value="1"/>
</dbReference>
<keyword evidence="6 11" id="KW-0862">Zinc</keyword>
<dbReference type="PANTHER" id="PTHR11777">
    <property type="entry name" value="ALANYL-TRNA SYNTHETASE"/>
    <property type="match status" value="1"/>
</dbReference>
<evidence type="ECO:0000256" key="9">
    <source>
        <dbReference type="ARBA" id="ARBA00022917"/>
    </source>
</evidence>
<dbReference type="InterPro" id="IPR003156">
    <property type="entry name" value="DHHA1_dom"/>
</dbReference>
<keyword evidence="7 11" id="KW-0067">ATP-binding</keyword>
<evidence type="ECO:0000256" key="10">
    <source>
        <dbReference type="ARBA" id="ARBA00023146"/>
    </source>
</evidence>
<dbReference type="EC" id="6.1.1.7" evidence="11"/>
<dbReference type="PRINTS" id="PR00980">
    <property type="entry name" value="TRNASYNTHALA"/>
</dbReference>
<protein>
    <recommendedName>
        <fullName evidence="11">Alanine--tRNA ligase</fullName>
        <ecNumber evidence="11">6.1.1.7</ecNumber>
    </recommendedName>
    <alternativeName>
        <fullName evidence="11">Alanyl-tRNA synthetase</fullName>
        <shortName evidence="11">AlaRS</shortName>
    </alternativeName>
</protein>
<evidence type="ECO:0000313" key="14">
    <source>
        <dbReference type="Proteomes" id="UP000789803"/>
    </source>
</evidence>
<keyword evidence="9 11" id="KW-0648">Protein biosynthesis</keyword>
<comment type="subcellular location">
    <subcellularLocation>
        <location evidence="11">Cytoplasm</location>
    </subcellularLocation>
</comment>
<dbReference type="PROSITE" id="PS50860">
    <property type="entry name" value="AA_TRNA_LIGASE_II_ALA"/>
    <property type="match status" value="1"/>
</dbReference>
<dbReference type="InterPro" id="IPR050058">
    <property type="entry name" value="Ala-tRNA_ligase"/>
</dbReference>
<comment type="cofactor">
    <cofactor evidence="11">
        <name>Zn(2+)</name>
        <dbReference type="ChEBI" id="CHEBI:29105"/>
    </cofactor>
    <text evidence="11">Binds 1 zinc ion per subunit.</text>
</comment>
<proteinExistence type="inferred from homology"/>
<evidence type="ECO:0000256" key="1">
    <source>
        <dbReference type="ARBA" id="ARBA00008226"/>
    </source>
</evidence>
<evidence type="ECO:0000256" key="5">
    <source>
        <dbReference type="ARBA" id="ARBA00022741"/>
    </source>
</evidence>
<dbReference type="GO" id="GO:0004813">
    <property type="term" value="F:alanine-tRNA ligase activity"/>
    <property type="evidence" value="ECO:0007669"/>
    <property type="project" value="UniProtKB-EC"/>
</dbReference>
<comment type="caution">
    <text evidence="13">The sequence shown here is derived from an EMBL/GenBank/DDBJ whole genome shotgun (WGS) entry which is preliminary data.</text>
</comment>
<evidence type="ECO:0000256" key="4">
    <source>
        <dbReference type="ARBA" id="ARBA00022723"/>
    </source>
</evidence>
<dbReference type="Pfam" id="PF07973">
    <property type="entry name" value="tRNA_SAD"/>
    <property type="match status" value="1"/>
</dbReference>